<evidence type="ECO:0000313" key="2">
    <source>
        <dbReference type="Proteomes" id="UP001501586"/>
    </source>
</evidence>
<protein>
    <submittedName>
        <fullName evidence="1">Uncharacterized protein</fullName>
    </submittedName>
</protein>
<evidence type="ECO:0000313" key="1">
    <source>
        <dbReference type="EMBL" id="GAA4284168.1"/>
    </source>
</evidence>
<keyword evidence="2" id="KW-1185">Reference proteome</keyword>
<proteinExistence type="predicted"/>
<name>A0ABP8EJP2_9MICO</name>
<organism evidence="1 2">
    <name type="scientific">Brevibacterium daeguense</name>
    <dbReference type="NCBI Taxonomy" id="909936"/>
    <lineage>
        <taxon>Bacteria</taxon>
        <taxon>Bacillati</taxon>
        <taxon>Actinomycetota</taxon>
        <taxon>Actinomycetes</taxon>
        <taxon>Micrococcales</taxon>
        <taxon>Brevibacteriaceae</taxon>
        <taxon>Brevibacterium</taxon>
    </lineage>
</organism>
<sequence length="78" mass="8630">MVAIEADGRVGPLAADRVTTQNRETEIGEEGDRGLQVAHGDSDILKLDSHGLRLASTRCRQQELRLPQKVNRRAARPE</sequence>
<gene>
    <name evidence="1" type="ORF">GCM10022261_16990</name>
</gene>
<dbReference type="EMBL" id="BAABAZ010000005">
    <property type="protein sequence ID" value="GAA4284168.1"/>
    <property type="molecule type" value="Genomic_DNA"/>
</dbReference>
<reference evidence="2" key="1">
    <citation type="journal article" date="2019" name="Int. J. Syst. Evol. Microbiol.">
        <title>The Global Catalogue of Microorganisms (GCM) 10K type strain sequencing project: providing services to taxonomists for standard genome sequencing and annotation.</title>
        <authorList>
            <consortium name="The Broad Institute Genomics Platform"/>
            <consortium name="The Broad Institute Genome Sequencing Center for Infectious Disease"/>
            <person name="Wu L."/>
            <person name="Ma J."/>
        </authorList>
    </citation>
    <scope>NUCLEOTIDE SEQUENCE [LARGE SCALE GENOMIC DNA]</scope>
    <source>
        <strain evidence="2">JCM 17458</strain>
    </source>
</reference>
<dbReference type="Proteomes" id="UP001501586">
    <property type="component" value="Unassembled WGS sequence"/>
</dbReference>
<accession>A0ABP8EJP2</accession>
<comment type="caution">
    <text evidence="1">The sequence shown here is derived from an EMBL/GenBank/DDBJ whole genome shotgun (WGS) entry which is preliminary data.</text>
</comment>